<feature type="region of interest" description="Disordered" evidence="4">
    <location>
        <begin position="34"/>
        <end position="53"/>
    </location>
</feature>
<dbReference type="GO" id="GO:0000435">
    <property type="term" value="P:positive regulation of transcription from RNA polymerase II promoter by galactose"/>
    <property type="evidence" value="ECO:0007669"/>
    <property type="project" value="TreeGrafter"/>
</dbReference>
<keyword evidence="1" id="KW-0805">Transcription regulation</keyword>
<evidence type="ECO:0000256" key="3">
    <source>
        <dbReference type="ARBA" id="ARBA00023242"/>
    </source>
</evidence>
<dbReference type="GO" id="GO:0000978">
    <property type="term" value="F:RNA polymerase II cis-regulatory region sequence-specific DNA binding"/>
    <property type="evidence" value="ECO:0007669"/>
    <property type="project" value="TreeGrafter"/>
</dbReference>
<comment type="caution">
    <text evidence="6">The sequence shown here is derived from an EMBL/GenBank/DDBJ whole genome shotgun (WGS) entry which is preliminary data.</text>
</comment>
<dbReference type="OrthoDB" id="3862662at2759"/>
<dbReference type="AlphaFoldDB" id="A0A9P4LNS8"/>
<evidence type="ECO:0000313" key="7">
    <source>
        <dbReference type="Proteomes" id="UP000799777"/>
    </source>
</evidence>
<evidence type="ECO:0000256" key="4">
    <source>
        <dbReference type="SAM" id="MobiDB-lite"/>
    </source>
</evidence>
<dbReference type="CDD" id="cd00067">
    <property type="entry name" value="GAL4"/>
    <property type="match status" value="1"/>
</dbReference>
<sequence>QVCQICKGRKKKCDKQLPQCGYCVHVHLDARSTSLPETTESDTTTRSSPATDHAGIGLIASNGCKVLRPASIDTSPVASPLATLAPNTAFSLALAQLVQPSELSINDLISRYFNGVHLWIPFFCPGRLRKDMIRYSSFPTAEFSLLVLCMSLLTNNPAHHNQASMERSTIYLCAKTYLAQFQVMFPVCIQWVQAGIFVSMYEYACGKPDTALATIDNCARQAYKLGIHQKPTTPGWSEGWNTWWATRMFERVYNCETSTSEIPLITSAPDKGDLLPHEVDEGDWEPRLYWAAPLAPLSSPDAGCLGRAAQAAYLLDRVVRTTSMTPAQDGIADLAIIDKELQFLLSAVMDKCHGKRGGHCGAVGISISRALFILHQHILTLDASAIETQMRQHSEVALDTVAQMVVDIARSHRDIPISEIDIVSPICHYIVRDTLEHLYKNRYADQDAWFE</sequence>
<dbReference type="InterPro" id="IPR001138">
    <property type="entry name" value="Zn2Cys6_DnaBD"/>
</dbReference>
<dbReference type="Pfam" id="PF00172">
    <property type="entry name" value="Zn_clus"/>
    <property type="match status" value="1"/>
</dbReference>
<keyword evidence="7" id="KW-1185">Reference proteome</keyword>
<proteinExistence type="predicted"/>
<dbReference type="InterPro" id="IPR036864">
    <property type="entry name" value="Zn2-C6_fun-type_DNA-bd_sf"/>
</dbReference>
<dbReference type="InterPro" id="IPR051127">
    <property type="entry name" value="Fungal_SecMet_Regulators"/>
</dbReference>
<keyword evidence="3" id="KW-0539">Nucleus</keyword>
<dbReference type="GO" id="GO:0005634">
    <property type="term" value="C:nucleus"/>
    <property type="evidence" value="ECO:0007669"/>
    <property type="project" value="TreeGrafter"/>
</dbReference>
<accession>A0A9P4LNS8</accession>
<organism evidence="6 7">
    <name type="scientific">Setomelanomma holmii</name>
    <dbReference type="NCBI Taxonomy" id="210430"/>
    <lineage>
        <taxon>Eukaryota</taxon>
        <taxon>Fungi</taxon>
        <taxon>Dikarya</taxon>
        <taxon>Ascomycota</taxon>
        <taxon>Pezizomycotina</taxon>
        <taxon>Dothideomycetes</taxon>
        <taxon>Pleosporomycetidae</taxon>
        <taxon>Pleosporales</taxon>
        <taxon>Pleosporineae</taxon>
        <taxon>Phaeosphaeriaceae</taxon>
        <taxon>Setomelanomma</taxon>
    </lineage>
</organism>
<dbReference type="CDD" id="cd12148">
    <property type="entry name" value="fungal_TF_MHR"/>
    <property type="match status" value="1"/>
</dbReference>
<evidence type="ECO:0000256" key="1">
    <source>
        <dbReference type="ARBA" id="ARBA00023015"/>
    </source>
</evidence>
<dbReference type="PANTHER" id="PTHR47424">
    <property type="entry name" value="REGULATORY PROTEIN GAL4"/>
    <property type="match status" value="1"/>
</dbReference>
<feature type="domain" description="Zn(2)-C6 fungal-type" evidence="5">
    <location>
        <begin position="2"/>
        <end position="26"/>
    </location>
</feature>
<keyword evidence="2" id="KW-0804">Transcription</keyword>
<dbReference type="SUPFAM" id="SSF57701">
    <property type="entry name" value="Zn2/Cys6 DNA-binding domain"/>
    <property type="match status" value="1"/>
</dbReference>
<feature type="non-terminal residue" evidence="6">
    <location>
        <position position="451"/>
    </location>
</feature>
<dbReference type="EMBL" id="ML978162">
    <property type="protein sequence ID" value="KAF2034216.1"/>
    <property type="molecule type" value="Genomic_DNA"/>
</dbReference>
<reference evidence="6" key="1">
    <citation type="journal article" date="2020" name="Stud. Mycol.">
        <title>101 Dothideomycetes genomes: a test case for predicting lifestyles and emergence of pathogens.</title>
        <authorList>
            <person name="Haridas S."/>
            <person name="Albert R."/>
            <person name="Binder M."/>
            <person name="Bloem J."/>
            <person name="Labutti K."/>
            <person name="Salamov A."/>
            <person name="Andreopoulos B."/>
            <person name="Baker S."/>
            <person name="Barry K."/>
            <person name="Bills G."/>
            <person name="Bluhm B."/>
            <person name="Cannon C."/>
            <person name="Castanera R."/>
            <person name="Culley D."/>
            <person name="Daum C."/>
            <person name="Ezra D."/>
            <person name="Gonzalez J."/>
            <person name="Henrissat B."/>
            <person name="Kuo A."/>
            <person name="Liang C."/>
            <person name="Lipzen A."/>
            <person name="Lutzoni F."/>
            <person name="Magnuson J."/>
            <person name="Mondo S."/>
            <person name="Nolan M."/>
            <person name="Ohm R."/>
            <person name="Pangilinan J."/>
            <person name="Park H.-J."/>
            <person name="Ramirez L."/>
            <person name="Alfaro M."/>
            <person name="Sun H."/>
            <person name="Tritt A."/>
            <person name="Yoshinaga Y."/>
            <person name="Zwiers L.-H."/>
            <person name="Turgeon B."/>
            <person name="Goodwin S."/>
            <person name="Spatafora J."/>
            <person name="Crous P."/>
            <person name="Grigoriev I."/>
        </authorList>
    </citation>
    <scope>NUCLEOTIDE SEQUENCE</scope>
    <source>
        <strain evidence="6">CBS 110217</strain>
    </source>
</reference>
<dbReference type="GO" id="GO:0000981">
    <property type="term" value="F:DNA-binding transcription factor activity, RNA polymerase II-specific"/>
    <property type="evidence" value="ECO:0007669"/>
    <property type="project" value="InterPro"/>
</dbReference>
<dbReference type="Proteomes" id="UP000799777">
    <property type="component" value="Unassembled WGS sequence"/>
</dbReference>
<name>A0A9P4LNS8_9PLEO</name>
<gene>
    <name evidence="6" type="ORF">EK21DRAFT_15160</name>
</gene>
<evidence type="ECO:0000259" key="5">
    <source>
        <dbReference type="Pfam" id="PF00172"/>
    </source>
</evidence>
<dbReference type="GO" id="GO:0008270">
    <property type="term" value="F:zinc ion binding"/>
    <property type="evidence" value="ECO:0007669"/>
    <property type="project" value="InterPro"/>
</dbReference>
<feature type="non-terminal residue" evidence="6">
    <location>
        <position position="1"/>
    </location>
</feature>
<evidence type="ECO:0000313" key="6">
    <source>
        <dbReference type="EMBL" id="KAF2034216.1"/>
    </source>
</evidence>
<dbReference type="PANTHER" id="PTHR47424:SF5">
    <property type="entry name" value="ZN(II)2CYS6 TRANSCRIPTION FACTOR (EUROFUNG)"/>
    <property type="match status" value="1"/>
</dbReference>
<protein>
    <recommendedName>
        <fullName evidence="5">Zn(2)-C6 fungal-type domain-containing protein</fullName>
    </recommendedName>
</protein>
<feature type="compositionally biased region" description="Low complexity" evidence="4">
    <location>
        <begin position="34"/>
        <end position="49"/>
    </location>
</feature>
<evidence type="ECO:0000256" key="2">
    <source>
        <dbReference type="ARBA" id="ARBA00023163"/>
    </source>
</evidence>